<dbReference type="GO" id="GO:0080043">
    <property type="term" value="F:quercetin 3-O-glucosyltransferase activity"/>
    <property type="evidence" value="ECO:0007669"/>
    <property type="project" value="TreeGrafter"/>
</dbReference>
<keyword evidence="2" id="KW-0808">Transferase</keyword>
<dbReference type="SUPFAM" id="SSF53756">
    <property type="entry name" value="UDP-Glycosyltransferase/glycogen phosphorylase"/>
    <property type="match status" value="1"/>
</dbReference>
<evidence type="ECO:0000313" key="4">
    <source>
        <dbReference type="Proteomes" id="UP001443914"/>
    </source>
</evidence>
<dbReference type="GO" id="GO:0016104">
    <property type="term" value="P:triterpenoid biosynthetic process"/>
    <property type="evidence" value="ECO:0007669"/>
    <property type="project" value="UniProtKB-ARBA"/>
</dbReference>
<name>A0AAW1H1Y3_SAPOF</name>
<dbReference type="FunFam" id="3.40.50.2000:FF:000108">
    <property type="entry name" value="UDP-glycosyltransferase 83A1"/>
    <property type="match status" value="1"/>
</dbReference>
<evidence type="ECO:0008006" key="5">
    <source>
        <dbReference type="Google" id="ProtNLM"/>
    </source>
</evidence>
<comment type="similarity">
    <text evidence="1">Belongs to the UDP-glycosyltransferase family.</text>
</comment>
<dbReference type="EMBL" id="JBDFQZ010000013">
    <property type="protein sequence ID" value="KAK9669129.1"/>
    <property type="molecule type" value="Genomic_DNA"/>
</dbReference>
<dbReference type="GO" id="GO:0080044">
    <property type="term" value="F:quercetin 7-O-glucosyltransferase activity"/>
    <property type="evidence" value="ECO:0007669"/>
    <property type="project" value="TreeGrafter"/>
</dbReference>
<dbReference type="Proteomes" id="UP001443914">
    <property type="component" value="Unassembled WGS sequence"/>
</dbReference>
<dbReference type="PANTHER" id="PTHR11926:SF1412">
    <property type="entry name" value="UDP-GLYCOSYLTRANSFERASE 83A1-LIKE"/>
    <property type="match status" value="1"/>
</dbReference>
<accession>A0AAW1H1Y3</accession>
<dbReference type="PANTHER" id="PTHR11926">
    <property type="entry name" value="GLUCOSYL/GLUCURONOSYL TRANSFERASES"/>
    <property type="match status" value="1"/>
</dbReference>
<protein>
    <recommendedName>
        <fullName evidence="5">Glycosyltransferase</fullName>
    </recommendedName>
</protein>
<gene>
    <name evidence="3" type="ORF">RND81_13G111300</name>
</gene>
<dbReference type="AlphaFoldDB" id="A0AAW1H1Y3"/>
<sequence>MENKNNVQILVVPYPMQGHVIPMMKLSESIANHGIKVTIVITEHNYKGMVSHSMIDLRDEEKTRKVRLVTVPDGLEPDDDRKDHSRVAESVTRVMPGHVYEIIKKKTERQGQNCNFTCMIADPVFGWAPNFAEEIGIKLGVFWSSSPGALASTLIIPQLLKSGFIDQQGKPLKKEAIELLPNIPNMGPEELPWYNNHESVFGNNQMFNTFRTSEHVLKRAKWVLCNWFKDITPPSDTSIPVNILPIGPLLANTAPGETLYPEDSTCLMWLDQQPSKSVIYVAFGSILSLTQTQLTELAHGLELTGRRFLWAVRADMSNQNVVQLPDGFEARIANCGKLVEWASQEKVLAHPSIACFLTHCGWNSTMEGLSHGVPFICWPCFADQPYTRTCICESWKIGLSLVSRENKGVVCANDVRSKIDELLSREDLMKNCVKFKECVRTCVAQGGSSFVAMQGFIEEVQS</sequence>
<dbReference type="Gene3D" id="3.40.50.2000">
    <property type="entry name" value="Glycogen Phosphorylase B"/>
    <property type="match status" value="2"/>
</dbReference>
<proteinExistence type="inferred from homology"/>
<dbReference type="CDD" id="cd03784">
    <property type="entry name" value="GT1_Gtf-like"/>
    <property type="match status" value="1"/>
</dbReference>
<keyword evidence="4" id="KW-1185">Reference proteome</keyword>
<evidence type="ECO:0000313" key="3">
    <source>
        <dbReference type="EMBL" id="KAK9669129.1"/>
    </source>
</evidence>
<reference evidence="3" key="1">
    <citation type="submission" date="2024-03" db="EMBL/GenBank/DDBJ databases">
        <title>WGS assembly of Saponaria officinalis var. Norfolk2.</title>
        <authorList>
            <person name="Jenkins J."/>
            <person name="Shu S."/>
            <person name="Grimwood J."/>
            <person name="Barry K."/>
            <person name="Goodstein D."/>
            <person name="Schmutz J."/>
            <person name="Leebens-Mack J."/>
            <person name="Osbourn A."/>
        </authorList>
    </citation>
    <scope>NUCLEOTIDE SEQUENCE [LARGE SCALE GENOMIC DNA]</scope>
    <source>
        <strain evidence="3">JIC</strain>
    </source>
</reference>
<dbReference type="FunFam" id="3.40.50.2000:FF:000056">
    <property type="entry name" value="Glycosyltransferase"/>
    <property type="match status" value="1"/>
</dbReference>
<evidence type="ECO:0000256" key="2">
    <source>
        <dbReference type="ARBA" id="ARBA00022679"/>
    </source>
</evidence>
<dbReference type="InterPro" id="IPR002213">
    <property type="entry name" value="UDP_glucos_trans"/>
</dbReference>
<organism evidence="3 4">
    <name type="scientific">Saponaria officinalis</name>
    <name type="common">Common soapwort</name>
    <name type="synonym">Lychnis saponaria</name>
    <dbReference type="NCBI Taxonomy" id="3572"/>
    <lineage>
        <taxon>Eukaryota</taxon>
        <taxon>Viridiplantae</taxon>
        <taxon>Streptophyta</taxon>
        <taxon>Embryophyta</taxon>
        <taxon>Tracheophyta</taxon>
        <taxon>Spermatophyta</taxon>
        <taxon>Magnoliopsida</taxon>
        <taxon>eudicotyledons</taxon>
        <taxon>Gunneridae</taxon>
        <taxon>Pentapetalae</taxon>
        <taxon>Caryophyllales</taxon>
        <taxon>Caryophyllaceae</taxon>
        <taxon>Caryophylleae</taxon>
        <taxon>Saponaria</taxon>
    </lineage>
</organism>
<evidence type="ECO:0000256" key="1">
    <source>
        <dbReference type="ARBA" id="ARBA00009995"/>
    </source>
</evidence>
<dbReference type="GO" id="GO:0016135">
    <property type="term" value="P:saponin biosynthetic process"/>
    <property type="evidence" value="ECO:0007669"/>
    <property type="project" value="UniProtKB-ARBA"/>
</dbReference>
<comment type="caution">
    <text evidence="3">The sequence shown here is derived from an EMBL/GenBank/DDBJ whole genome shotgun (WGS) entry which is preliminary data.</text>
</comment>
<dbReference type="Pfam" id="PF00201">
    <property type="entry name" value="UDPGT"/>
    <property type="match status" value="1"/>
</dbReference>